<keyword evidence="11" id="KW-1185">Reference proteome</keyword>
<comment type="caution">
    <text evidence="10">The sequence shown here is derived from an EMBL/GenBank/DDBJ whole genome shotgun (WGS) entry which is preliminary data.</text>
</comment>
<comment type="pathway">
    <text evidence="1 7">Cell wall biogenesis; peptidoglycan biosynthesis.</text>
</comment>
<feature type="active site" description="Proton donor/acceptor" evidence="7">
    <location>
        <position position="433"/>
    </location>
</feature>
<gene>
    <name evidence="10" type="ORF">B0A66_21590</name>
</gene>
<dbReference type="AlphaFoldDB" id="A0A226GQY5"/>
<keyword evidence="8" id="KW-0732">Signal</keyword>
<dbReference type="GO" id="GO:0009252">
    <property type="term" value="P:peptidoglycan biosynthetic process"/>
    <property type="evidence" value="ECO:0007669"/>
    <property type="project" value="UniProtKB-UniPathway"/>
</dbReference>
<reference evidence="10 11" key="1">
    <citation type="submission" date="2016-11" db="EMBL/GenBank/DDBJ databases">
        <title>Whole genomes of Flavobacteriaceae.</title>
        <authorList>
            <person name="Stine C."/>
            <person name="Li C."/>
            <person name="Tadesse D."/>
        </authorList>
    </citation>
    <scope>NUCLEOTIDE SEQUENCE [LARGE SCALE GENOMIC DNA]</scope>
    <source>
        <strain evidence="10 11">DSM 18292</strain>
    </source>
</reference>
<evidence type="ECO:0000256" key="8">
    <source>
        <dbReference type="SAM" id="SignalP"/>
    </source>
</evidence>
<dbReference type="Pfam" id="PF20142">
    <property type="entry name" value="Scaffold"/>
    <property type="match status" value="1"/>
</dbReference>
<dbReference type="GO" id="GO:0016740">
    <property type="term" value="F:transferase activity"/>
    <property type="evidence" value="ECO:0007669"/>
    <property type="project" value="UniProtKB-KW"/>
</dbReference>
<dbReference type="RefSeq" id="WP_089051917.1">
    <property type="nucleotide sequence ID" value="NZ_FXTV01000005.1"/>
</dbReference>
<dbReference type="Gene3D" id="2.40.440.10">
    <property type="entry name" value="L,D-transpeptidase catalytic domain-like"/>
    <property type="match status" value="1"/>
</dbReference>
<dbReference type="SUPFAM" id="SSF141523">
    <property type="entry name" value="L,D-transpeptidase catalytic domain-like"/>
    <property type="match status" value="1"/>
</dbReference>
<keyword evidence="4 7" id="KW-0133">Cell shape</keyword>
<evidence type="ECO:0000256" key="6">
    <source>
        <dbReference type="ARBA" id="ARBA00023316"/>
    </source>
</evidence>
<keyword evidence="3" id="KW-0808">Transferase</keyword>
<dbReference type="UniPathway" id="UPA00219"/>
<feature type="signal peptide" evidence="8">
    <location>
        <begin position="1"/>
        <end position="19"/>
    </location>
</feature>
<evidence type="ECO:0000259" key="9">
    <source>
        <dbReference type="PROSITE" id="PS52029"/>
    </source>
</evidence>
<keyword evidence="5 7" id="KW-0573">Peptidoglycan synthesis</keyword>
<dbReference type="InterPro" id="IPR045380">
    <property type="entry name" value="LD_TPept_scaffold_dom"/>
</dbReference>
<dbReference type="InterPro" id="IPR038063">
    <property type="entry name" value="Transpep_catalytic_dom"/>
</dbReference>
<dbReference type="InterPro" id="IPR052905">
    <property type="entry name" value="LD-transpeptidase_YkuD-like"/>
</dbReference>
<name>A0A226GQY5_9FLAO</name>
<dbReference type="EMBL" id="MUGW01000072">
    <property type="protein sequence ID" value="OXA83948.1"/>
    <property type="molecule type" value="Genomic_DNA"/>
</dbReference>
<sequence>MKTLYPLTLIIAFSLSVSAFGNHDKNIDPKKTSTTAKSVSNNENSDRVVFDTDILNDFFTRYSDLKKYQKEVNELYKNRSYDAIWYKNNKVTDFGKVLYQKLKLTDEEGLDIEIPYESEIDKIFNKRQSKKVSKSDSDMLLSAAYLIYMKNVYEGIDAESVKKTGWMVPKKKLSYNTMLDSLISDPDLMETKNVLLIDQYYKLQDALKKYRKIEHDHLWKTITTESPYQDLRPDANSPVIGQVRNRLFVMGDLKKDSKSNFYDRELMDGVMKYKVRNGFKPNYIIAEEHIKDLNTPISDKIKTLMINMERCRWISPQLVNDNTYIMVNVPSFELDYIKNGKKELVSQVFVGAQLTKTPIFSGDIDRVVFSPYWTVPQSIVDNELKLKMAADKNYLADHNMEMINGQVRQKPGPDNSLGLVKFMFPNPDDIYMHDTPAKTLFDFEKRTFSHGCINVKKAKELAVALLKDYPEWNTTKIDQAMDGKKETTFKLKNTVPIYICYFTTWVNDDGEIGFFQDVYDRDAELNKILFTQETEI</sequence>
<organism evidence="10 11">
    <name type="scientific">Flavobacterium hercynium</name>
    <dbReference type="NCBI Taxonomy" id="387094"/>
    <lineage>
        <taxon>Bacteria</taxon>
        <taxon>Pseudomonadati</taxon>
        <taxon>Bacteroidota</taxon>
        <taxon>Flavobacteriia</taxon>
        <taxon>Flavobacteriales</taxon>
        <taxon>Flavobacteriaceae</taxon>
        <taxon>Flavobacterium</taxon>
    </lineage>
</organism>
<feature type="active site" description="Nucleophile" evidence="7">
    <location>
        <position position="452"/>
    </location>
</feature>
<evidence type="ECO:0000256" key="3">
    <source>
        <dbReference type="ARBA" id="ARBA00022679"/>
    </source>
</evidence>
<dbReference type="PANTHER" id="PTHR41533">
    <property type="entry name" value="L,D-TRANSPEPTIDASE HI_1667-RELATED"/>
    <property type="match status" value="1"/>
</dbReference>
<comment type="similarity">
    <text evidence="2">Belongs to the YkuD family.</text>
</comment>
<accession>A0A226GQY5</accession>
<feature type="chain" id="PRO_5012420662" evidence="8">
    <location>
        <begin position="20"/>
        <end position="536"/>
    </location>
</feature>
<keyword evidence="6 7" id="KW-0961">Cell wall biogenesis/degradation</keyword>
<evidence type="ECO:0000256" key="5">
    <source>
        <dbReference type="ARBA" id="ARBA00022984"/>
    </source>
</evidence>
<dbReference type="Proteomes" id="UP000198345">
    <property type="component" value="Unassembled WGS sequence"/>
</dbReference>
<dbReference type="CDD" id="cd16913">
    <property type="entry name" value="YkuD_like"/>
    <property type="match status" value="1"/>
</dbReference>
<feature type="domain" description="L,D-TPase catalytic" evidence="9">
    <location>
        <begin position="323"/>
        <end position="480"/>
    </location>
</feature>
<dbReference type="PANTHER" id="PTHR41533:SF2">
    <property type="entry name" value="BLR7131 PROTEIN"/>
    <property type="match status" value="1"/>
</dbReference>
<evidence type="ECO:0000256" key="2">
    <source>
        <dbReference type="ARBA" id="ARBA00005992"/>
    </source>
</evidence>
<evidence type="ECO:0000256" key="4">
    <source>
        <dbReference type="ARBA" id="ARBA00022960"/>
    </source>
</evidence>
<dbReference type="GO" id="GO:0004180">
    <property type="term" value="F:carboxypeptidase activity"/>
    <property type="evidence" value="ECO:0007669"/>
    <property type="project" value="UniProtKB-ARBA"/>
</dbReference>
<evidence type="ECO:0000256" key="7">
    <source>
        <dbReference type="PROSITE-ProRule" id="PRU01373"/>
    </source>
</evidence>
<dbReference type="OrthoDB" id="9778545at2"/>
<dbReference type="GO" id="GO:0071555">
    <property type="term" value="P:cell wall organization"/>
    <property type="evidence" value="ECO:0007669"/>
    <property type="project" value="UniProtKB-UniRule"/>
</dbReference>
<evidence type="ECO:0000256" key="1">
    <source>
        <dbReference type="ARBA" id="ARBA00004752"/>
    </source>
</evidence>
<dbReference type="InterPro" id="IPR005490">
    <property type="entry name" value="LD_TPept_cat_dom"/>
</dbReference>
<dbReference type="GO" id="GO:0008360">
    <property type="term" value="P:regulation of cell shape"/>
    <property type="evidence" value="ECO:0007669"/>
    <property type="project" value="UniProtKB-UniRule"/>
</dbReference>
<evidence type="ECO:0000313" key="11">
    <source>
        <dbReference type="Proteomes" id="UP000198345"/>
    </source>
</evidence>
<proteinExistence type="inferred from homology"/>
<dbReference type="PROSITE" id="PS52029">
    <property type="entry name" value="LD_TPASE"/>
    <property type="match status" value="1"/>
</dbReference>
<evidence type="ECO:0000313" key="10">
    <source>
        <dbReference type="EMBL" id="OXA83948.1"/>
    </source>
</evidence>
<protein>
    <submittedName>
        <fullName evidence="10">L,D-transpeptidase</fullName>
    </submittedName>
</protein>
<dbReference type="Pfam" id="PF03734">
    <property type="entry name" value="YkuD"/>
    <property type="match status" value="1"/>
</dbReference>